<evidence type="ECO:0000313" key="11">
    <source>
        <dbReference type="EMBL" id="PUA31057.1"/>
    </source>
</evidence>
<evidence type="ECO:0000256" key="7">
    <source>
        <dbReference type="ARBA" id="ARBA00022842"/>
    </source>
</evidence>
<dbReference type="InterPro" id="IPR050219">
    <property type="entry name" value="DnaG_primase"/>
</dbReference>
<dbReference type="GO" id="GO:0000428">
    <property type="term" value="C:DNA-directed RNA polymerase complex"/>
    <property type="evidence" value="ECO:0007669"/>
    <property type="project" value="UniProtKB-KW"/>
</dbReference>
<keyword evidence="2 9" id="KW-0639">Primosome</keyword>
<comment type="similarity">
    <text evidence="9">Belongs to the archaeal DnaG primase family.</text>
</comment>
<dbReference type="EC" id="2.7.7.101" evidence="9"/>
<dbReference type="InterPro" id="IPR034154">
    <property type="entry name" value="TOPRIM_DnaG/twinkle"/>
</dbReference>
<accession>A0A2R7Y133</accession>
<comment type="function">
    <text evidence="9">RNA polymerase that catalyzes the synthesis of short RNA molecules used as primers for DNA polymerase during DNA replication. Also part of the exosome, which is a complex involved in RNA degradation. Acts as a poly(A)-binding protein that enhances the interaction between heteropolymeric, adenine-rich transcripts and the exosome.</text>
</comment>
<evidence type="ECO:0000256" key="6">
    <source>
        <dbReference type="ARBA" id="ARBA00022723"/>
    </source>
</evidence>
<dbReference type="GO" id="GO:0005737">
    <property type="term" value="C:cytoplasm"/>
    <property type="evidence" value="ECO:0007669"/>
    <property type="project" value="TreeGrafter"/>
</dbReference>
<keyword evidence="8 9" id="KW-0804">Transcription</keyword>
<evidence type="ECO:0000256" key="5">
    <source>
        <dbReference type="ARBA" id="ARBA00022705"/>
    </source>
</evidence>
<evidence type="ECO:0000259" key="10">
    <source>
        <dbReference type="PROSITE" id="PS50880"/>
    </source>
</evidence>
<dbReference type="PANTHER" id="PTHR30313:SF2">
    <property type="entry name" value="DNA PRIMASE"/>
    <property type="match status" value="1"/>
</dbReference>
<dbReference type="GO" id="GO:0008143">
    <property type="term" value="F:poly(A) binding"/>
    <property type="evidence" value="ECO:0007669"/>
    <property type="project" value="InterPro"/>
</dbReference>
<dbReference type="PANTHER" id="PTHR30313">
    <property type="entry name" value="DNA PRIMASE"/>
    <property type="match status" value="1"/>
</dbReference>
<dbReference type="GO" id="GO:0000178">
    <property type="term" value="C:exosome (RNase complex)"/>
    <property type="evidence" value="ECO:0007669"/>
    <property type="project" value="UniProtKB-KW"/>
</dbReference>
<dbReference type="GO" id="GO:0046872">
    <property type="term" value="F:metal ion binding"/>
    <property type="evidence" value="ECO:0007669"/>
    <property type="project" value="UniProtKB-KW"/>
</dbReference>
<evidence type="ECO:0000256" key="4">
    <source>
        <dbReference type="ARBA" id="ARBA00022695"/>
    </source>
</evidence>
<protein>
    <recommendedName>
        <fullName evidence="9">DNA primase DnaG</fullName>
        <ecNumber evidence="9">2.7.7.101</ecNumber>
    </recommendedName>
</protein>
<keyword evidence="3 9" id="KW-0808">Transferase</keyword>
<keyword evidence="7" id="KW-0460">Magnesium</keyword>
<dbReference type="InterPro" id="IPR006171">
    <property type="entry name" value="TOPRIM_dom"/>
</dbReference>
<dbReference type="Pfam" id="PF13662">
    <property type="entry name" value="Toprim_4"/>
    <property type="match status" value="1"/>
</dbReference>
<evidence type="ECO:0000256" key="3">
    <source>
        <dbReference type="ARBA" id="ARBA00022679"/>
    </source>
</evidence>
<dbReference type="AlphaFoldDB" id="A0A2R7Y133"/>
<keyword evidence="5 9" id="KW-0235">DNA replication</keyword>
<keyword evidence="9" id="KW-0271">Exosome</keyword>
<dbReference type="PROSITE" id="PS50880">
    <property type="entry name" value="TOPRIM"/>
    <property type="match status" value="1"/>
</dbReference>
<dbReference type="CDD" id="cd01029">
    <property type="entry name" value="TOPRIM_primases"/>
    <property type="match status" value="1"/>
</dbReference>
<evidence type="ECO:0000256" key="8">
    <source>
        <dbReference type="ARBA" id="ARBA00023163"/>
    </source>
</evidence>
<keyword evidence="1 9" id="KW-0240">DNA-directed RNA polymerase</keyword>
<feature type="domain" description="Toprim" evidence="10">
    <location>
        <begin position="172"/>
        <end position="259"/>
    </location>
</feature>
<dbReference type="GO" id="GO:0006269">
    <property type="term" value="P:DNA replication, synthesis of primer"/>
    <property type="evidence" value="ECO:0007669"/>
    <property type="project" value="UniProtKB-UniRule"/>
</dbReference>
<dbReference type="HAMAP" id="MF_00007">
    <property type="entry name" value="DNA_primase_DnaG_arc"/>
    <property type="match status" value="1"/>
</dbReference>
<reference evidence="11 12" key="1">
    <citation type="submission" date="2017-04" db="EMBL/GenBank/DDBJ databases">
        <title>Draft Aigarchaeota genome from a New Zealand hot spring.</title>
        <authorList>
            <person name="Reysenbach A.-L."/>
            <person name="Donaho J.A."/>
            <person name="Gerhart J."/>
            <person name="Kelley J.F."/>
            <person name="Kouba K."/>
            <person name="Podar M."/>
            <person name="Stott M."/>
        </authorList>
    </citation>
    <scope>NUCLEOTIDE SEQUENCE [LARGE SCALE GENOMIC DNA]</scope>
    <source>
        <strain evidence="11">NZ13_MG1</strain>
    </source>
</reference>
<proteinExistence type="inferred from homology"/>
<dbReference type="InterPro" id="IPR020607">
    <property type="entry name" value="Primase_DnaG_arc"/>
</dbReference>
<dbReference type="GO" id="GO:1990077">
    <property type="term" value="C:primosome complex"/>
    <property type="evidence" value="ECO:0007669"/>
    <property type="project" value="UniProtKB-KW"/>
</dbReference>
<comment type="caution">
    <text evidence="11">The sequence shown here is derived from an EMBL/GenBank/DDBJ whole genome shotgun (WGS) entry which is preliminary data.</text>
</comment>
<dbReference type="SMART" id="SM00493">
    <property type="entry name" value="TOPRIM"/>
    <property type="match status" value="1"/>
</dbReference>
<organism evidence="11 12">
    <name type="scientific">Candidatus Terraquivivens tikiterensis</name>
    <dbReference type="NCBI Taxonomy" id="1980982"/>
    <lineage>
        <taxon>Archaea</taxon>
        <taxon>Nitrososphaerota</taxon>
        <taxon>Candidatus Wolframiiraptoraceae</taxon>
        <taxon>Candidatus Terraquivivens</taxon>
    </lineage>
</organism>
<dbReference type="Proteomes" id="UP000244066">
    <property type="component" value="Unassembled WGS sequence"/>
</dbReference>
<name>A0A2R7Y133_9ARCH</name>
<dbReference type="SUPFAM" id="SSF56731">
    <property type="entry name" value="DNA primase core"/>
    <property type="match status" value="1"/>
</dbReference>
<dbReference type="NCBIfam" id="NF003108">
    <property type="entry name" value="PRK04031.1-1"/>
    <property type="match status" value="1"/>
</dbReference>
<comment type="catalytic activity">
    <reaction evidence="9">
        <text>ssDNA + n NTP = ssDNA/pppN(pN)n-1 hybrid + (n-1) diphosphate.</text>
        <dbReference type="EC" id="2.7.7.101"/>
    </reaction>
</comment>
<evidence type="ECO:0000256" key="2">
    <source>
        <dbReference type="ARBA" id="ARBA00022515"/>
    </source>
</evidence>
<keyword evidence="4 9" id="KW-0548">Nucleotidyltransferase</keyword>
<keyword evidence="6" id="KW-0479">Metal-binding</keyword>
<evidence type="ECO:0000256" key="9">
    <source>
        <dbReference type="HAMAP-Rule" id="MF_00007"/>
    </source>
</evidence>
<dbReference type="GO" id="GO:0003899">
    <property type="term" value="F:DNA-directed RNA polymerase activity"/>
    <property type="evidence" value="ECO:0007669"/>
    <property type="project" value="UniProtKB-UniRule"/>
</dbReference>
<comment type="subunit">
    <text evidence="9">Forms a ternary complex with MCM helicase and DNA. Component of the archaeal exosome complex.</text>
</comment>
<gene>
    <name evidence="9" type="primary">dnaG</name>
    <name evidence="11" type="ORF">B9J98_07960</name>
</gene>
<dbReference type="EMBL" id="NDWU01000029">
    <property type="protein sequence ID" value="PUA31057.1"/>
    <property type="molecule type" value="Genomic_DNA"/>
</dbReference>
<evidence type="ECO:0000313" key="12">
    <source>
        <dbReference type="Proteomes" id="UP000244066"/>
    </source>
</evidence>
<evidence type="ECO:0000256" key="1">
    <source>
        <dbReference type="ARBA" id="ARBA00022478"/>
    </source>
</evidence>
<dbReference type="Gene3D" id="3.40.1360.10">
    <property type="match status" value="1"/>
</dbReference>
<sequence>MSIGTTSVKYVIEARIEVDGLVDRNDIIGAIFGQTEGLFSSELDFRELQKTGRIGRIEIASTSQGNKTTGKITIPTNLDKFTTALIAAMVESIDRVGPYHARVTIEKIEDTRAEKKRKIIERARAILCEWEKQKIPEEDEVLKELEEALVKSKVIEFGPDRLPAGPDVESSSELIIVEGRADVINLLRHGYKNVIAVEGVKVPKSVSELTRRKKTVIAFLDGDRGGDLILRELLQNSKIDLVARAPYGREVEELTAKEISDALQRAVTVDEAIKNIRHGIAERHAQLPEELMQFVKEVNGNLMAIILDESFQTLAKMPVSELAQKMPEYRNMKYVVFDGVVTQRLVDIAATLDHEVHLIGMRIGDISKRPPNVHIVSVDHFVNG</sequence>